<dbReference type="KEGG" id="uma:UMAG_02927"/>
<keyword evidence="2" id="KW-1185">Reference proteome</keyword>
<dbReference type="VEuPathDB" id="FungiDB:UMAG_02927"/>
<organism evidence="1 2">
    <name type="scientific">Mycosarcoma maydis</name>
    <name type="common">Corn smut fungus</name>
    <name type="synonym">Ustilago maydis</name>
    <dbReference type="NCBI Taxonomy" id="5270"/>
    <lineage>
        <taxon>Eukaryota</taxon>
        <taxon>Fungi</taxon>
        <taxon>Dikarya</taxon>
        <taxon>Basidiomycota</taxon>
        <taxon>Ustilaginomycotina</taxon>
        <taxon>Ustilaginomycetes</taxon>
        <taxon>Ustilaginales</taxon>
        <taxon>Ustilaginaceae</taxon>
        <taxon>Mycosarcoma</taxon>
    </lineage>
</organism>
<dbReference type="EMBL" id="CM003146">
    <property type="protein sequence ID" value="KIS68942.1"/>
    <property type="molecule type" value="Genomic_DNA"/>
</dbReference>
<dbReference type="AlphaFoldDB" id="A0A0D1C5K7"/>
<gene>
    <name evidence="1" type="ORF">UMAG_02927</name>
</gene>
<evidence type="ECO:0000313" key="1">
    <source>
        <dbReference type="EMBL" id="KIS68942.1"/>
    </source>
</evidence>
<accession>A0A0D1C5K7</accession>
<reference evidence="1 2" key="1">
    <citation type="journal article" date="2006" name="Nature">
        <title>Insights from the genome of the biotrophic fungal plant pathogen Ustilago maydis.</title>
        <authorList>
            <person name="Kamper J."/>
            <person name="Kahmann R."/>
            <person name="Bolker M."/>
            <person name="Ma L.J."/>
            <person name="Brefort T."/>
            <person name="Saville B.J."/>
            <person name="Banuett F."/>
            <person name="Kronstad J.W."/>
            <person name="Gold S.E."/>
            <person name="Muller O."/>
            <person name="Perlin M.H."/>
            <person name="Wosten H.A."/>
            <person name="de Vries R."/>
            <person name="Ruiz-Herrera J."/>
            <person name="Reynaga-Pena C.G."/>
            <person name="Snetselaar K."/>
            <person name="McCann M."/>
            <person name="Perez-Martin J."/>
            <person name="Feldbrugge M."/>
            <person name="Basse C.W."/>
            <person name="Steinberg G."/>
            <person name="Ibeas J.I."/>
            <person name="Holloman W."/>
            <person name="Guzman P."/>
            <person name="Farman M."/>
            <person name="Stajich J.E."/>
            <person name="Sentandreu R."/>
            <person name="Gonzalez-Prieto J.M."/>
            <person name="Kennell J.C."/>
            <person name="Molina L."/>
            <person name="Schirawski J."/>
            <person name="Mendoza-Mendoza A."/>
            <person name="Greilinger D."/>
            <person name="Munch K."/>
            <person name="Rossel N."/>
            <person name="Scherer M."/>
            <person name="Vranes M."/>
            <person name="Ladendorf O."/>
            <person name="Vincon V."/>
            <person name="Fuchs U."/>
            <person name="Sandrock B."/>
            <person name="Meng S."/>
            <person name="Ho E.C."/>
            <person name="Cahill M.J."/>
            <person name="Boyce K.J."/>
            <person name="Klose J."/>
            <person name="Klosterman S.J."/>
            <person name="Deelstra H.J."/>
            <person name="Ortiz-Castellanos L."/>
            <person name="Li W."/>
            <person name="Sanchez-Alonso P."/>
            <person name="Schreier P.H."/>
            <person name="Hauser-Hahn I."/>
            <person name="Vaupel M."/>
            <person name="Koopmann E."/>
            <person name="Friedrich G."/>
            <person name="Voss H."/>
            <person name="Schluter T."/>
            <person name="Margolis J."/>
            <person name="Platt D."/>
            <person name="Swimmer C."/>
            <person name="Gnirke A."/>
            <person name="Chen F."/>
            <person name="Vysotskaia V."/>
            <person name="Mannhaupt G."/>
            <person name="Guldener U."/>
            <person name="Munsterkotter M."/>
            <person name="Haase D."/>
            <person name="Oesterheld M."/>
            <person name="Mewes H.W."/>
            <person name="Mauceli E.W."/>
            <person name="DeCaprio D."/>
            <person name="Wade C.M."/>
            <person name="Butler J."/>
            <person name="Young S."/>
            <person name="Jaffe D.B."/>
            <person name="Calvo S."/>
            <person name="Nusbaum C."/>
            <person name="Galagan J."/>
            <person name="Birren B.W."/>
        </authorList>
    </citation>
    <scope>NUCLEOTIDE SEQUENCE [LARGE SCALE GENOMIC DNA]</scope>
    <source>
        <strain evidence="2">DSM 14603 / FGSC 9021 / UM521</strain>
    </source>
</reference>
<evidence type="ECO:0000313" key="2">
    <source>
        <dbReference type="Proteomes" id="UP000000561"/>
    </source>
</evidence>
<proteinExistence type="predicted"/>
<dbReference type="RefSeq" id="XP_011389343.1">
    <property type="nucleotide sequence ID" value="XM_011391041.1"/>
</dbReference>
<protein>
    <submittedName>
        <fullName evidence="1">Uncharacterized protein</fullName>
    </submittedName>
</protein>
<dbReference type="GeneID" id="23563553"/>
<dbReference type="Proteomes" id="UP000000561">
    <property type="component" value="Chromosome 7"/>
</dbReference>
<dbReference type="InParanoid" id="A0A0D1C5K7"/>
<sequence length="103" mass="11540">MKHENVPTTHDCGGSLHHADPAHLHAPFMSALTPTPEHICSLKCQHSSHSRLSFDTASSSRRPAHPTSRAPSFTLLPFVQDRLTNIWAHTLQTFVKQVFSIHR</sequence>
<name>A0A0D1C5K7_MYCMD</name>